<organism evidence="1 2">
    <name type="scientific">Rosa chinensis</name>
    <name type="common">China rose</name>
    <dbReference type="NCBI Taxonomy" id="74649"/>
    <lineage>
        <taxon>Eukaryota</taxon>
        <taxon>Viridiplantae</taxon>
        <taxon>Streptophyta</taxon>
        <taxon>Embryophyta</taxon>
        <taxon>Tracheophyta</taxon>
        <taxon>Spermatophyta</taxon>
        <taxon>Magnoliopsida</taxon>
        <taxon>eudicotyledons</taxon>
        <taxon>Gunneridae</taxon>
        <taxon>Pentapetalae</taxon>
        <taxon>rosids</taxon>
        <taxon>fabids</taxon>
        <taxon>Rosales</taxon>
        <taxon>Rosaceae</taxon>
        <taxon>Rosoideae</taxon>
        <taxon>Rosoideae incertae sedis</taxon>
        <taxon>Rosa</taxon>
    </lineage>
</organism>
<dbReference type="Proteomes" id="UP000238479">
    <property type="component" value="Chromosome 5"/>
</dbReference>
<reference evidence="1 2" key="1">
    <citation type="journal article" date="2018" name="Nat. Genet.">
        <title>The Rosa genome provides new insights in the design of modern roses.</title>
        <authorList>
            <person name="Bendahmane M."/>
        </authorList>
    </citation>
    <scope>NUCLEOTIDE SEQUENCE [LARGE SCALE GENOMIC DNA]</scope>
    <source>
        <strain evidence="2">cv. Old Blush</strain>
    </source>
</reference>
<dbReference type="AlphaFoldDB" id="A0A2P6Q7V0"/>
<name>A0A2P6Q7V0_ROSCH</name>
<comment type="caution">
    <text evidence="1">The sequence shown here is derived from an EMBL/GenBank/DDBJ whole genome shotgun (WGS) entry which is preliminary data.</text>
</comment>
<accession>A0A2P6Q7V0</accession>
<evidence type="ECO:0000313" key="2">
    <source>
        <dbReference type="Proteomes" id="UP000238479"/>
    </source>
</evidence>
<protein>
    <submittedName>
        <fullName evidence="1">Uncharacterized protein</fullName>
    </submittedName>
</protein>
<gene>
    <name evidence="1" type="ORF">RchiOBHm_Chr5g0022621</name>
</gene>
<evidence type="ECO:0000313" key="1">
    <source>
        <dbReference type="EMBL" id="PRQ30256.1"/>
    </source>
</evidence>
<dbReference type="Gramene" id="PRQ30256">
    <property type="protein sequence ID" value="PRQ30256"/>
    <property type="gene ID" value="RchiOBHm_Chr5g0022621"/>
</dbReference>
<proteinExistence type="predicted"/>
<sequence length="60" mass="6900">MCCQRQDHERTGVVGGRPSLGYARKAAGRVNALRLKEEKYSYRRYSSEQFAIRFGILDFG</sequence>
<dbReference type="EMBL" id="PDCK01000043">
    <property type="protein sequence ID" value="PRQ30256.1"/>
    <property type="molecule type" value="Genomic_DNA"/>
</dbReference>
<keyword evidence="2" id="KW-1185">Reference proteome</keyword>